<evidence type="ECO:0000313" key="1">
    <source>
        <dbReference type="EMBL" id="SBR42829.1"/>
    </source>
</evidence>
<dbReference type="AlphaFoldDB" id="A0A1A8LG24"/>
<dbReference type="EMBL" id="HAEF01005447">
    <property type="protein sequence ID" value="SBR42829.1"/>
    <property type="molecule type" value="Transcribed_RNA"/>
</dbReference>
<feature type="non-terminal residue" evidence="1">
    <location>
        <position position="70"/>
    </location>
</feature>
<gene>
    <name evidence="1" type="primary">Nfu_g_1_022535</name>
</gene>
<feature type="non-terminal residue" evidence="1">
    <location>
        <position position="1"/>
    </location>
</feature>
<organism evidence="1">
    <name type="scientific">Nothobranchius pienaari</name>
    <dbReference type="NCBI Taxonomy" id="704102"/>
    <lineage>
        <taxon>Eukaryota</taxon>
        <taxon>Metazoa</taxon>
        <taxon>Chordata</taxon>
        <taxon>Craniata</taxon>
        <taxon>Vertebrata</taxon>
        <taxon>Euteleostomi</taxon>
        <taxon>Actinopterygii</taxon>
        <taxon>Neopterygii</taxon>
        <taxon>Teleostei</taxon>
        <taxon>Neoteleostei</taxon>
        <taxon>Acanthomorphata</taxon>
        <taxon>Ovalentaria</taxon>
        <taxon>Atherinomorphae</taxon>
        <taxon>Cyprinodontiformes</taxon>
        <taxon>Nothobranchiidae</taxon>
        <taxon>Nothobranchius</taxon>
    </lineage>
</organism>
<accession>A0A1A8LG24</accession>
<reference evidence="1" key="1">
    <citation type="submission" date="2016-05" db="EMBL/GenBank/DDBJ databases">
        <authorList>
            <person name="Lavstsen T."/>
            <person name="Jespersen J.S."/>
        </authorList>
    </citation>
    <scope>NUCLEOTIDE SEQUENCE</scope>
    <source>
        <tissue evidence="1">Brain</tissue>
    </source>
</reference>
<proteinExistence type="predicted"/>
<name>A0A1A8LG24_9TELE</name>
<protein>
    <submittedName>
        <fullName evidence="1">Uncharacterized protein</fullName>
    </submittedName>
</protein>
<reference evidence="1" key="2">
    <citation type="submission" date="2016-06" db="EMBL/GenBank/DDBJ databases">
        <title>The genome of a short-lived fish provides insights into sex chromosome evolution and the genetic control of aging.</title>
        <authorList>
            <person name="Reichwald K."/>
            <person name="Felder M."/>
            <person name="Petzold A."/>
            <person name="Koch P."/>
            <person name="Groth M."/>
            <person name="Platzer M."/>
        </authorList>
    </citation>
    <scope>NUCLEOTIDE SEQUENCE</scope>
    <source>
        <tissue evidence="1">Brain</tissue>
    </source>
</reference>
<sequence length="70" mass="7687">FPVFIIDCNSRECGCSSAESPSANTEGMFGDADFGVWCLHRQHYLHFGQNVVTPLLVFTCRQISGSLSSD</sequence>